<proteinExistence type="predicted"/>
<dbReference type="Pfam" id="PF12174">
    <property type="entry name" value="RST"/>
    <property type="match status" value="1"/>
</dbReference>
<dbReference type="PROSITE" id="PS50918">
    <property type="entry name" value="WWE"/>
    <property type="match status" value="1"/>
</dbReference>
<evidence type="ECO:0000256" key="2">
    <source>
        <dbReference type="ARBA" id="ARBA00023242"/>
    </source>
</evidence>
<dbReference type="PROSITE" id="PS51879">
    <property type="entry name" value="RST"/>
    <property type="match status" value="1"/>
</dbReference>
<accession>A0ABR0V985</accession>
<feature type="domain" description="WWE" evidence="3">
    <location>
        <begin position="1"/>
        <end position="62"/>
    </location>
</feature>
<evidence type="ECO:0000256" key="1">
    <source>
        <dbReference type="ARBA" id="ARBA00004123"/>
    </source>
</evidence>
<dbReference type="PANTHER" id="PTHR32263:SF41">
    <property type="entry name" value="INACTIVE POLY [ADP-RIBOSE] POLYMERASE RCD1-LIKE ISOFORM X1"/>
    <property type="match status" value="1"/>
</dbReference>
<evidence type="ECO:0000313" key="5">
    <source>
        <dbReference type="EMBL" id="KAK6131133.1"/>
    </source>
</evidence>
<evidence type="ECO:0000259" key="3">
    <source>
        <dbReference type="PROSITE" id="PS50918"/>
    </source>
</evidence>
<dbReference type="SUPFAM" id="SSF56399">
    <property type="entry name" value="ADP-ribosylation"/>
    <property type="match status" value="1"/>
</dbReference>
<comment type="caution">
    <text evidence="5">The sequence shown here is derived from an EMBL/GenBank/DDBJ whole genome shotgun (WGS) entry which is preliminary data.</text>
</comment>
<dbReference type="Proteomes" id="UP001318860">
    <property type="component" value="Unassembled WGS sequence"/>
</dbReference>
<protein>
    <recommendedName>
        <fullName evidence="7">RST domain-containing protein</fullName>
    </recommendedName>
</protein>
<gene>
    <name evidence="5" type="ORF">DH2020_035132</name>
</gene>
<sequence length="458" mass="51743">MEIGVSPEWNDFSQDIVANVNKYFLIKKSAVEVEVNGNRILLEFLRMMQLDMNTGLRQPIAWIDVSGKCFFLEVFSDCDKPHGCQYEFAEDHDYLEGEGHDHLGAEPQGSNDIDLNLEIEIQGLDDESTGESIPIVEIVQAHEDVAPKDCGDEIISCTKSSNVEIYENRRDIQQMEGNMILIVGPVRGSLDSHAIRELFFRAISSCAAKIVEIRPCTSIVMGSRLELFEKQVEITKRYRGDANVQYTWLSCSSGIVSAILKYGVGHYDHLKINPALGNGIHLIPANGTQISSNYFDVENNTRHVVLYRVIMGKMELVRCGSNQFLPSSEDFDKRCWQTSKTESLCSMEHEYELSYLPIMFSSYEGPQAQILGETVQARAPKSPWMPFPMLFDAISSKVTRDSMDLLRTNYALFRNKKMSRDAFVKKLRLIVGDNLLKSAITSLQHKMSSRSNVEMACT</sequence>
<evidence type="ECO:0000313" key="6">
    <source>
        <dbReference type="Proteomes" id="UP001318860"/>
    </source>
</evidence>
<dbReference type="InterPro" id="IPR044964">
    <property type="entry name" value="RCD1/SRO1-5"/>
</dbReference>
<dbReference type="PANTHER" id="PTHR32263">
    <property type="entry name" value="INACTIVE POLY [ADP-RIBOSE] POLYMERASE SRO4-RELATED"/>
    <property type="match status" value="1"/>
</dbReference>
<name>A0ABR0V985_REHGL</name>
<keyword evidence="6" id="KW-1185">Reference proteome</keyword>
<comment type="subcellular location">
    <subcellularLocation>
        <location evidence="1">Nucleus</location>
    </subcellularLocation>
</comment>
<dbReference type="InterPro" id="IPR022003">
    <property type="entry name" value="RST"/>
</dbReference>
<evidence type="ECO:0008006" key="7">
    <source>
        <dbReference type="Google" id="ProtNLM"/>
    </source>
</evidence>
<keyword evidence="2" id="KW-0539">Nucleus</keyword>
<feature type="domain" description="RST" evidence="4">
    <location>
        <begin position="378"/>
        <end position="449"/>
    </location>
</feature>
<organism evidence="5 6">
    <name type="scientific">Rehmannia glutinosa</name>
    <name type="common">Chinese foxglove</name>
    <dbReference type="NCBI Taxonomy" id="99300"/>
    <lineage>
        <taxon>Eukaryota</taxon>
        <taxon>Viridiplantae</taxon>
        <taxon>Streptophyta</taxon>
        <taxon>Embryophyta</taxon>
        <taxon>Tracheophyta</taxon>
        <taxon>Spermatophyta</taxon>
        <taxon>Magnoliopsida</taxon>
        <taxon>eudicotyledons</taxon>
        <taxon>Gunneridae</taxon>
        <taxon>Pentapetalae</taxon>
        <taxon>asterids</taxon>
        <taxon>lamiids</taxon>
        <taxon>Lamiales</taxon>
        <taxon>Orobanchaceae</taxon>
        <taxon>Rehmannieae</taxon>
        <taxon>Rehmannia</taxon>
    </lineage>
</organism>
<reference evidence="5 6" key="1">
    <citation type="journal article" date="2021" name="Comput. Struct. Biotechnol. J.">
        <title>De novo genome assembly of the potent medicinal plant Rehmannia glutinosa using nanopore technology.</title>
        <authorList>
            <person name="Ma L."/>
            <person name="Dong C."/>
            <person name="Song C."/>
            <person name="Wang X."/>
            <person name="Zheng X."/>
            <person name="Niu Y."/>
            <person name="Chen S."/>
            <person name="Feng W."/>
        </authorList>
    </citation>
    <scope>NUCLEOTIDE SEQUENCE [LARGE SCALE GENOMIC DNA]</scope>
    <source>
        <strain evidence="5">DH-2019</strain>
    </source>
</reference>
<evidence type="ECO:0000259" key="4">
    <source>
        <dbReference type="PROSITE" id="PS51879"/>
    </source>
</evidence>
<dbReference type="Pfam" id="PF23467">
    <property type="entry name" value="WWE_5"/>
    <property type="match status" value="1"/>
</dbReference>
<dbReference type="InterPro" id="IPR057823">
    <property type="entry name" value="WWE_RCD1"/>
</dbReference>
<dbReference type="InterPro" id="IPR004170">
    <property type="entry name" value="WWE_dom"/>
</dbReference>
<dbReference type="EMBL" id="JABTTQ020001454">
    <property type="protein sequence ID" value="KAK6131133.1"/>
    <property type="molecule type" value="Genomic_DNA"/>
</dbReference>
<dbReference type="Gene3D" id="3.90.228.10">
    <property type="match status" value="1"/>
</dbReference>